<gene>
    <name evidence="4" type="ORF">D5071_06715</name>
</gene>
<dbReference type="Proteomes" id="UP000283655">
    <property type="component" value="Unassembled WGS sequence"/>
</dbReference>
<dbReference type="InterPro" id="IPR048502">
    <property type="entry name" value="NamZ_N"/>
</dbReference>
<name>A0A419AYC0_PECCA</name>
<feature type="domain" description="Peptidoglycan beta-N-acetylmuramidase NamZ C-terminal" evidence="3">
    <location>
        <begin position="272"/>
        <end position="438"/>
    </location>
</feature>
<dbReference type="Pfam" id="PF20732">
    <property type="entry name" value="NamZ_C"/>
    <property type="match status" value="1"/>
</dbReference>
<organism evidence="4 5">
    <name type="scientific">Pectobacterium carotovorum</name>
    <name type="common">Erwinia carotovora</name>
    <dbReference type="NCBI Taxonomy" id="554"/>
    <lineage>
        <taxon>Bacteria</taxon>
        <taxon>Pseudomonadati</taxon>
        <taxon>Pseudomonadota</taxon>
        <taxon>Gammaproteobacteria</taxon>
        <taxon>Enterobacterales</taxon>
        <taxon>Pectobacteriaceae</taxon>
        <taxon>Pectobacterium</taxon>
    </lineage>
</organism>
<dbReference type="PANTHER" id="PTHR42915:SF1">
    <property type="entry name" value="PEPTIDOGLYCAN BETA-N-ACETYLMURAMIDASE NAMZ"/>
    <property type="match status" value="1"/>
</dbReference>
<evidence type="ECO:0000313" key="5">
    <source>
        <dbReference type="Proteomes" id="UP000283655"/>
    </source>
</evidence>
<keyword evidence="1" id="KW-0732">Signal</keyword>
<dbReference type="Gene3D" id="3.90.1150.140">
    <property type="match status" value="1"/>
</dbReference>
<dbReference type="Pfam" id="PF07075">
    <property type="entry name" value="NamZ_N"/>
    <property type="match status" value="1"/>
</dbReference>
<evidence type="ECO:0000313" key="4">
    <source>
        <dbReference type="EMBL" id="RJL52909.1"/>
    </source>
</evidence>
<evidence type="ECO:0000259" key="3">
    <source>
        <dbReference type="Pfam" id="PF20732"/>
    </source>
</evidence>
<comment type="caution">
    <text evidence="4">The sequence shown here is derived from an EMBL/GenBank/DDBJ whole genome shotgun (WGS) entry which is preliminary data.</text>
</comment>
<feature type="domain" description="Peptidoglycan beta-N-acetylmuramidase NamZ N-terminal" evidence="2">
    <location>
        <begin position="43"/>
        <end position="266"/>
    </location>
</feature>
<protein>
    <submittedName>
        <fullName evidence="4">DUF1343 domain-containing protein</fullName>
    </submittedName>
</protein>
<evidence type="ECO:0000256" key="1">
    <source>
        <dbReference type="SAM" id="SignalP"/>
    </source>
</evidence>
<dbReference type="Gene3D" id="3.40.50.12170">
    <property type="entry name" value="Uncharacterised protein PF07075, DUF1343"/>
    <property type="match status" value="1"/>
</dbReference>
<reference evidence="4 5" key="1">
    <citation type="submission" date="2018-09" db="EMBL/GenBank/DDBJ databases">
        <title>Phylogenetic diversity of Pectobacterium and Dickeya strains causing blackleg disease of potato in Morocco.</title>
        <authorList>
            <person name="Oulghazi S."/>
            <person name="Moumni M."/>
            <person name="Faure D."/>
        </authorList>
    </citation>
    <scope>NUCLEOTIDE SEQUENCE [LARGE SCALE GENOMIC DNA]</scope>
    <source>
        <strain evidence="4 5">S1.15.11.2D</strain>
    </source>
</reference>
<feature type="chain" id="PRO_5019264648" evidence="1">
    <location>
        <begin position="22"/>
        <end position="439"/>
    </location>
</feature>
<dbReference type="GO" id="GO:0033922">
    <property type="term" value="F:peptidoglycan beta-N-acetylmuramidase activity"/>
    <property type="evidence" value="ECO:0007669"/>
    <property type="project" value="InterPro"/>
</dbReference>
<feature type="signal peptide" evidence="1">
    <location>
        <begin position="1"/>
        <end position="21"/>
    </location>
</feature>
<dbReference type="InterPro" id="IPR048503">
    <property type="entry name" value="NamZ_C"/>
</dbReference>
<dbReference type="InterPro" id="IPR008302">
    <property type="entry name" value="NamZ"/>
</dbReference>
<evidence type="ECO:0000259" key="2">
    <source>
        <dbReference type="Pfam" id="PF07075"/>
    </source>
</evidence>
<proteinExistence type="predicted"/>
<sequence length="439" mass="50153">MKHFLLSLLFLISAMSQAAIASDIILGIDREDIYGPQLANKRVGLMVNQSSLNKEGQHTIDKLLAEQSKYCFKVTAIFSVEHGLRGKAETGLGDNNHIDAKTGLPIISLYGKDKDGRDRAHPTEEQLSNIDIVIYDLQDVGVRFYTYTISLHHMLESLQQYHKQLMIFDRPNPLGKYIYGPIMEEKNISGIGMHPVPMVHGLTSGEFARMIVGEGWLTHFDDRSWKSFGNKAYQFPEQDLKVIEMTNYSHDMPYSLPVPPSPNLRKDLSVQLYPSLGLFEATSVNTGRGSDHPFEQLGFPNRQFYINTCYHVDGNQQKLGWPQTGKEVCGQRFSAINLDSMRPTIRYFVDWRMRFKEAGYAVAVTPKQEVNYLNYQEQAFLLRPTWLAKLTGTSELPALLTEADEKKLTLDETVAFIESHWQPGIDKYLKLREKYKIYN</sequence>
<dbReference type="AlphaFoldDB" id="A0A419AYC0"/>
<dbReference type="PANTHER" id="PTHR42915">
    <property type="entry name" value="HYPOTHETICAL 460 KDA PROTEIN IN FEUA-SIGW INTERGENIC REGION [PRECURSOR]"/>
    <property type="match status" value="1"/>
</dbReference>
<dbReference type="RefSeq" id="WP_119873235.1">
    <property type="nucleotide sequence ID" value="NZ_QZDH01000012.1"/>
</dbReference>
<accession>A0A419AYC0</accession>
<dbReference type="EMBL" id="QZDH01000012">
    <property type="protein sequence ID" value="RJL52909.1"/>
    <property type="molecule type" value="Genomic_DNA"/>
</dbReference>